<feature type="transmembrane region" description="Helical" evidence="7">
    <location>
        <begin position="74"/>
        <end position="90"/>
    </location>
</feature>
<evidence type="ECO:0000256" key="5">
    <source>
        <dbReference type="ARBA" id="ARBA00022989"/>
    </source>
</evidence>
<dbReference type="PROSITE" id="PS50850">
    <property type="entry name" value="MFS"/>
    <property type="match status" value="1"/>
</dbReference>
<evidence type="ECO:0000259" key="8">
    <source>
        <dbReference type="PROSITE" id="PS50850"/>
    </source>
</evidence>
<evidence type="ECO:0000256" key="7">
    <source>
        <dbReference type="SAM" id="Phobius"/>
    </source>
</evidence>
<dbReference type="Proteomes" id="UP000603234">
    <property type="component" value="Unassembled WGS sequence"/>
</dbReference>
<feature type="transmembrane region" description="Helical" evidence="7">
    <location>
        <begin position="161"/>
        <end position="179"/>
    </location>
</feature>
<dbReference type="InterPro" id="IPR011701">
    <property type="entry name" value="MFS"/>
</dbReference>
<feature type="transmembrane region" description="Helical" evidence="7">
    <location>
        <begin position="12"/>
        <end position="31"/>
    </location>
</feature>
<keyword evidence="6 7" id="KW-0472">Membrane</keyword>
<dbReference type="EMBL" id="WJBC01000052">
    <property type="protein sequence ID" value="MBC3805685.1"/>
    <property type="molecule type" value="Genomic_DNA"/>
</dbReference>
<proteinExistence type="predicted"/>
<sequence>MKILLKNKNFIVMNLSAFINNYMMISVFYAVPIYLTMVTGETGMWKVFVPAIAIAIMVMKLAVRWTQRGFNKQILMGSFLISALSLILYFEKSSYLFLLFGTTLFMCGYLVISTIVATNVNNIAKDSYRGTANGIFNSFQYIGSFAGAAVTGALWGVSESWTWFVTMGIGIAGFLIIALNQSPQEVLHEEKNVQ</sequence>
<evidence type="ECO:0000256" key="1">
    <source>
        <dbReference type="ARBA" id="ARBA00004651"/>
    </source>
</evidence>
<feature type="transmembrane region" description="Helical" evidence="7">
    <location>
        <begin position="96"/>
        <end position="117"/>
    </location>
</feature>
<keyword evidence="5 7" id="KW-1133">Transmembrane helix</keyword>
<evidence type="ECO:0000256" key="2">
    <source>
        <dbReference type="ARBA" id="ARBA00022448"/>
    </source>
</evidence>
<dbReference type="SUPFAM" id="SSF103473">
    <property type="entry name" value="MFS general substrate transporter"/>
    <property type="match status" value="1"/>
</dbReference>
<keyword evidence="3" id="KW-1003">Cell membrane</keyword>
<feature type="transmembrane region" description="Helical" evidence="7">
    <location>
        <begin position="43"/>
        <end position="62"/>
    </location>
</feature>
<dbReference type="InterPro" id="IPR020846">
    <property type="entry name" value="MFS_dom"/>
</dbReference>
<accession>A0ABR6WYG1</accession>
<gene>
    <name evidence="9" type="ORF">GH808_14850</name>
</gene>
<organism evidence="9 10">
    <name type="scientific">Acetobacterium fimetarium</name>
    <dbReference type="NCBI Taxonomy" id="52691"/>
    <lineage>
        <taxon>Bacteria</taxon>
        <taxon>Bacillati</taxon>
        <taxon>Bacillota</taxon>
        <taxon>Clostridia</taxon>
        <taxon>Eubacteriales</taxon>
        <taxon>Eubacteriaceae</taxon>
        <taxon>Acetobacterium</taxon>
    </lineage>
</organism>
<feature type="domain" description="Major facilitator superfamily (MFS) profile" evidence="8">
    <location>
        <begin position="1"/>
        <end position="185"/>
    </location>
</feature>
<dbReference type="Pfam" id="PF07690">
    <property type="entry name" value="MFS_1"/>
    <property type="match status" value="1"/>
</dbReference>
<comment type="subcellular location">
    <subcellularLocation>
        <location evidence="1">Cell membrane</location>
        <topology evidence="1">Multi-pass membrane protein</topology>
    </subcellularLocation>
</comment>
<keyword evidence="4 7" id="KW-0812">Transmembrane</keyword>
<evidence type="ECO:0000256" key="4">
    <source>
        <dbReference type="ARBA" id="ARBA00022692"/>
    </source>
</evidence>
<dbReference type="PANTHER" id="PTHR43414:SF1">
    <property type="entry name" value="PEPTIDE PERMEASE"/>
    <property type="match status" value="1"/>
</dbReference>
<evidence type="ECO:0000256" key="6">
    <source>
        <dbReference type="ARBA" id="ARBA00023136"/>
    </source>
</evidence>
<reference evidence="9 10" key="1">
    <citation type="journal article" date="2020" name="mSystems">
        <title>Defining Genomic and Predicted Metabolic Features of the Acetobacterium Genus.</title>
        <authorList>
            <person name="Ross D.E."/>
            <person name="Marshall C.W."/>
            <person name="Gulliver D."/>
            <person name="May H.D."/>
            <person name="Norman R.S."/>
        </authorList>
    </citation>
    <scope>NUCLEOTIDE SEQUENCE [LARGE SCALE GENOMIC DNA]</scope>
    <source>
        <strain evidence="9 10">DSM 8238</strain>
    </source>
</reference>
<evidence type="ECO:0000313" key="10">
    <source>
        <dbReference type="Proteomes" id="UP000603234"/>
    </source>
</evidence>
<dbReference type="Gene3D" id="1.20.1250.20">
    <property type="entry name" value="MFS general substrate transporter like domains"/>
    <property type="match status" value="1"/>
</dbReference>
<name>A0ABR6WYG1_9FIRM</name>
<keyword evidence="2" id="KW-0813">Transport</keyword>
<feature type="transmembrane region" description="Helical" evidence="7">
    <location>
        <begin position="138"/>
        <end position="155"/>
    </location>
</feature>
<keyword evidence="10" id="KW-1185">Reference proteome</keyword>
<evidence type="ECO:0000256" key="3">
    <source>
        <dbReference type="ARBA" id="ARBA00022475"/>
    </source>
</evidence>
<protein>
    <submittedName>
        <fullName evidence="9">MFS transporter</fullName>
    </submittedName>
</protein>
<dbReference type="InterPro" id="IPR036259">
    <property type="entry name" value="MFS_trans_sf"/>
</dbReference>
<evidence type="ECO:0000313" key="9">
    <source>
        <dbReference type="EMBL" id="MBC3805685.1"/>
    </source>
</evidence>
<comment type="caution">
    <text evidence="9">The sequence shown here is derived from an EMBL/GenBank/DDBJ whole genome shotgun (WGS) entry which is preliminary data.</text>
</comment>
<dbReference type="PANTHER" id="PTHR43414">
    <property type="entry name" value="MULTIDRUG RESISTANCE PROTEIN MDTG"/>
    <property type="match status" value="1"/>
</dbReference>